<evidence type="ECO:0000313" key="2">
    <source>
        <dbReference type="Proteomes" id="UP000700334"/>
    </source>
</evidence>
<sequence length="136" mass="15787">DFNEYKYVAPVFFLQNFHKVCSPCWTEKEGGEYPPIPCSRNPLRFLNFQVEQYFYKRKCDGAYIEPGLPWLLLPALTASLLSQRQLNFKPAYHCSGNTDSPQCYVNFMQQGSLVWWRLAVKLQDSSLNIRNAALLP</sequence>
<dbReference type="Proteomes" id="UP000700334">
    <property type="component" value="Unassembled WGS sequence"/>
</dbReference>
<comment type="caution">
    <text evidence="1">The sequence shown here is derived from an EMBL/GenBank/DDBJ whole genome shotgun (WGS) entry which is preliminary data.</text>
</comment>
<reference evidence="1" key="1">
    <citation type="journal article" date="2021" name="Evol. Appl.">
        <title>The genome of the Pyrenean desman and the effects of bottlenecks and inbreeding on the genomic landscape of an endangered species.</title>
        <authorList>
            <person name="Escoda L."/>
            <person name="Castresana J."/>
        </authorList>
    </citation>
    <scope>NUCLEOTIDE SEQUENCE</scope>
    <source>
        <strain evidence="1">IBE-C5619</strain>
    </source>
</reference>
<proteinExistence type="predicted"/>
<protein>
    <submittedName>
        <fullName evidence="1">Uncharacterized protein</fullName>
    </submittedName>
</protein>
<dbReference type="EMBL" id="JAGFMF010012171">
    <property type="protein sequence ID" value="KAG8506235.1"/>
    <property type="molecule type" value="Genomic_DNA"/>
</dbReference>
<keyword evidence="2" id="KW-1185">Reference proteome</keyword>
<gene>
    <name evidence="1" type="ORF">J0S82_015335</name>
</gene>
<feature type="non-terminal residue" evidence="1">
    <location>
        <position position="136"/>
    </location>
</feature>
<organism evidence="1 2">
    <name type="scientific">Galemys pyrenaicus</name>
    <name type="common">Iberian desman</name>
    <name type="synonym">Pyrenean desman</name>
    <dbReference type="NCBI Taxonomy" id="202257"/>
    <lineage>
        <taxon>Eukaryota</taxon>
        <taxon>Metazoa</taxon>
        <taxon>Chordata</taxon>
        <taxon>Craniata</taxon>
        <taxon>Vertebrata</taxon>
        <taxon>Euteleostomi</taxon>
        <taxon>Mammalia</taxon>
        <taxon>Eutheria</taxon>
        <taxon>Laurasiatheria</taxon>
        <taxon>Eulipotyphla</taxon>
        <taxon>Talpidae</taxon>
        <taxon>Galemys</taxon>
    </lineage>
</organism>
<evidence type="ECO:0000313" key="1">
    <source>
        <dbReference type="EMBL" id="KAG8506235.1"/>
    </source>
</evidence>
<dbReference type="AlphaFoldDB" id="A0A8J5ZSH4"/>
<name>A0A8J5ZSH4_GALPY</name>
<accession>A0A8J5ZSH4</accession>